<dbReference type="InterPro" id="IPR000092">
    <property type="entry name" value="Polyprenyl_synt"/>
</dbReference>
<accession>A0A2W5RHP6</accession>
<proteinExistence type="inferred from homology"/>
<dbReference type="InterPro" id="IPR008949">
    <property type="entry name" value="Isoprenoid_synthase_dom_sf"/>
</dbReference>
<protein>
    <submittedName>
        <fullName evidence="8">Farnesyl-diphosphate synthase</fullName>
    </submittedName>
</protein>
<gene>
    <name evidence="8" type="ORF">DI544_01185</name>
</gene>
<evidence type="ECO:0000256" key="3">
    <source>
        <dbReference type="ARBA" id="ARBA00022679"/>
    </source>
</evidence>
<dbReference type="FunFam" id="1.10.600.10:FF:000001">
    <property type="entry name" value="Geranylgeranyl diphosphate synthase"/>
    <property type="match status" value="1"/>
</dbReference>
<dbReference type="Gene3D" id="1.10.600.10">
    <property type="entry name" value="Farnesyl Diphosphate Synthase"/>
    <property type="match status" value="1"/>
</dbReference>
<keyword evidence="5" id="KW-0460">Magnesium</keyword>
<dbReference type="GO" id="GO:0016114">
    <property type="term" value="P:terpenoid biosynthetic process"/>
    <property type="evidence" value="ECO:0007669"/>
    <property type="project" value="UniProtKB-ARBA"/>
</dbReference>
<evidence type="ECO:0000256" key="1">
    <source>
        <dbReference type="ARBA" id="ARBA00001946"/>
    </source>
</evidence>
<evidence type="ECO:0000313" key="9">
    <source>
        <dbReference type="Proteomes" id="UP000249229"/>
    </source>
</evidence>
<dbReference type="SFLD" id="SFLDS00005">
    <property type="entry name" value="Isoprenoid_Synthase_Type_I"/>
    <property type="match status" value="1"/>
</dbReference>
<evidence type="ECO:0000256" key="5">
    <source>
        <dbReference type="ARBA" id="ARBA00022842"/>
    </source>
</evidence>
<keyword evidence="6" id="KW-0414">Isoprene biosynthesis</keyword>
<comment type="cofactor">
    <cofactor evidence="1">
        <name>Mg(2+)</name>
        <dbReference type="ChEBI" id="CHEBI:18420"/>
    </cofactor>
</comment>
<dbReference type="GO" id="GO:0046872">
    <property type="term" value="F:metal ion binding"/>
    <property type="evidence" value="ECO:0007669"/>
    <property type="project" value="UniProtKB-KW"/>
</dbReference>
<evidence type="ECO:0000313" key="8">
    <source>
        <dbReference type="EMBL" id="PZQ62840.1"/>
    </source>
</evidence>
<dbReference type="EMBL" id="QFQI01000001">
    <property type="protein sequence ID" value="PZQ62840.1"/>
    <property type="molecule type" value="Genomic_DNA"/>
</dbReference>
<keyword evidence="3 7" id="KW-0808">Transferase</keyword>
<organism evidence="8 9">
    <name type="scientific">Sphingomonas taxi</name>
    <dbReference type="NCBI Taxonomy" id="1549858"/>
    <lineage>
        <taxon>Bacteria</taxon>
        <taxon>Pseudomonadati</taxon>
        <taxon>Pseudomonadota</taxon>
        <taxon>Alphaproteobacteria</taxon>
        <taxon>Sphingomonadales</taxon>
        <taxon>Sphingomonadaceae</taxon>
        <taxon>Sphingomonas</taxon>
    </lineage>
</organism>
<dbReference type="PANTHER" id="PTHR43281:SF1">
    <property type="entry name" value="FARNESYL DIPHOSPHATE SYNTHASE"/>
    <property type="match status" value="1"/>
</dbReference>
<sequence>MTITAAAPPQLQAALREVSAEMDRRFDALLPIPADPRADLYRAMRHATIGGGKRLRPLLVFATARLFDVARDAAGRVATALEAIHAYSLIHDDLPAMDNDDLRHGKATVHKAFDEATAILAGDCLHALAFEVLADPATHADPFVRAELIADLARASGPSGMAGGQAMDLKADGTRFDLNTVTRLQQMKTGALIGAAVEGGAILGRVPPEGRRHLRGYAHDLGLAFQIVDDLLDIEGDETLAGKKLRKDGAQGKETFVSLLGVERARQQSRMLVDQAVDHLRSYGEEAELLRAIARFVVERRG</sequence>
<evidence type="ECO:0000256" key="2">
    <source>
        <dbReference type="ARBA" id="ARBA00006706"/>
    </source>
</evidence>
<comment type="caution">
    <text evidence="8">The sequence shown here is derived from an EMBL/GenBank/DDBJ whole genome shotgun (WGS) entry which is preliminary data.</text>
</comment>
<evidence type="ECO:0000256" key="6">
    <source>
        <dbReference type="ARBA" id="ARBA00023229"/>
    </source>
</evidence>
<comment type="similarity">
    <text evidence="2 7">Belongs to the FPP/GGPP synthase family.</text>
</comment>
<dbReference type="GO" id="GO:0005737">
    <property type="term" value="C:cytoplasm"/>
    <property type="evidence" value="ECO:0007669"/>
    <property type="project" value="UniProtKB-ARBA"/>
</dbReference>
<dbReference type="SUPFAM" id="SSF48576">
    <property type="entry name" value="Terpenoid synthases"/>
    <property type="match status" value="1"/>
</dbReference>
<dbReference type="PROSITE" id="PS00444">
    <property type="entry name" value="POLYPRENYL_SYNTHASE_2"/>
    <property type="match status" value="1"/>
</dbReference>
<keyword evidence="4" id="KW-0479">Metal-binding</keyword>
<dbReference type="PANTHER" id="PTHR43281">
    <property type="entry name" value="FARNESYL DIPHOSPHATE SYNTHASE"/>
    <property type="match status" value="1"/>
</dbReference>
<dbReference type="Pfam" id="PF00348">
    <property type="entry name" value="polyprenyl_synt"/>
    <property type="match status" value="1"/>
</dbReference>
<dbReference type="SFLD" id="SFLDG01017">
    <property type="entry name" value="Polyprenyl_Transferase_Like"/>
    <property type="match status" value="1"/>
</dbReference>
<evidence type="ECO:0000256" key="7">
    <source>
        <dbReference type="RuleBase" id="RU004466"/>
    </source>
</evidence>
<dbReference type="InterPro" id="IPR033749">
    <property type="entry name" value="Polyprenyl_synt_CS"/>
</dbReference>
<evidence type="ECO:0000256" key="4">
    <source>
        <dbReference type="ARBA" id="ARBA00022723"/>
    </source>
</evidence>
<dbReference type="GO" id="GO:0004659">
    <property type="term" value="F:prenyltransferase activity"/>
    <property type="evidence" value="ECO:0007669"/>
    <property type="project" value="InterPro"/>
</dbReference>
<dbReference type="CDD" id="cd00685">
    <property type="entry name" value="Trans_IPPS_HT"/>
    <property type="match status" value="1"/>
</dbReference>
<reference evidence="8 9" key="1">
    <citation type="submission" date="2017-08" db="EMBL/GenBank/DDBJ databases">
        <title>Infants hospitalized years apart are colonized by the same room-sourced microbial strains.</title>
        <authorList>
            <person name="Brooks B."/>
            <person name="Olm M.R."/>
            <person name="Firek B.A."/>
            <person name="Baker R."/>
            <person name="Thomas B.C."/>
            <person name="Morowitz M.J."/>
            <person name="Banfield J.F."/>
        </authorList>
    </citation>
    <scope>NUCLEOTIDE SEQUENCE [LARGE SCALE GENOMIC DNA]</scope>
    <source>
        <strain evidence="8">S2_005_001_R1_22</strain>
    </source>
</reference>
<dbReference type="NCBIfam" id="NF045485">
    <property type="entry name" value="FPPsyn"/>
    <property type="match status" value="1"/>
</dbReference>
<dbReference type="InterPro" id="IPR053378">
    <property type="entry name" value="Prenyl_diphosphate_synthase"/>
</dbReference>
<dbReference type="Proteomes" id="UP000249229">
    <property type="component" value="Unassembled WGS sequence"/>
</dbReference>
<name>A0A2W5RHP6_9SPHN</name>
<dbReference type="AlphaFoldDB" id="A0A2W5RHP6"/>